<dbReference type="InterPro" id="IPR039874">
    <property type="entry name" value="WAPL"/>
</dbReference>
<dbReference type="Pfam" id="PF07814">
    <property type="entry name" value="WAPL"/>
    <property type="match status" value="1"/>
</dbReference>
<protein>
    <submittedName>
        <fullName evidence="4">Wings apart-like protein regulation of heterochromatin-domain-containing protein</fullName>
    </submittedName>
</protein>
<dbReference type="InterPro" id="IPR022771">
    <property type="entry name" value="WAPL_C"/>
</dbReference>
<feature type="domain" description="Wings apart-like protein C-terminal" evidence="3">
    <location>
        <begin position="395"/>
        <end position="736"/>
    </location>
</feature>
<feature type="region of interest" description="Disordered" evidence="2">
    <location>
        <begin position="1"/>
        <end position="322"/>
    </location>
</feature>
<dbReference type="InterPro" id="IPR011989">
    <property type="entry name" value="ARM-like"/>
</dbReference>
<evidence type="ECO:0000259" key="3">
    <source>
        <dbReference type="Pfam" id="PF07814"/>
    </source>
</evidence>
<accession>A0AAE0MAP9</accession>
<organism evidence="4 5">
    <name type="scientific">Apodospora peruviana</name>
    <dbReference type="NCBI Taxonomy" id="516989"/>
    <lineage>
        <taxon>Eukaryota</taxon>
        <taxon>Fungi</taxon>
        <taxon>Dikarya</taxon>
        <taxon>Ascomycota</taxon>
        <taxon>Pezizomycotina</taxon>
        <taxon>Sordariomycetes</taxon>
        <taxon>Sordariomycetidae</taxon>
        <taxon>Sordariales</taxon>
        <taxon>Lasiosphaeriaceae</taxon>
        <taxon>Apodospora</taxon>
    </lineage>
</organism>
<reference evidence="4" key="1">
    <citation type="journal article" date="2023" name="Mol. Phylogenet. Evol.">
        <title>Genome-scale phylogeny and comparative genomics of the fungal order Sordariales.</title>
        <authorList>
            <person name="Hensen N."/>
            <person name="Bonometti L."/>
            <person name="Westerberg I."/>
            <person name="Brannstrom I.O."/>
            <person name="Guillou S."/>
            <person name="Cros-Aarteil S."/>
            <person name="Calhoun S."/>
            <person name="Haridas S."/>
            <person name="Kuo A."/>
            <person name="Mondo S."/>
            <person name="Pangilinan J."/>
            <person name="Riley R."/>
            <person name="LaButti K."/>
            <person name="Andreopoulos B."/>
            <person name="Lipzen A."/>
            <person name="Chen C."/>
            <person name="Yan M."/>
            <person name="Daum C."/>
            <person name="Ng V."/>
            <person name="Clum A."/>
            <person name="Steindorff A."/>
            <person name="Ohm R.A."/>
            <person name="Martin F."/>
            <person name="Silar P."/>
            <person name="Natvig D.O."/>
            <person name="Lalanne C."/>
            <person name="Gautier V."/>
            <person name="Ament-Velasquez S.L."/>
            <person name="Kruys A."/>
            <person name="Hutchinson M.I."/>
            <person name="Powell A.J."/>
            <person name="Barry K."/>
            <person name="Miller A.N."/>
            <person name="Grigoriev I.V."/>
            <person name="Debuchy R."/>
            <person name="Gladieux P."/>
            <person name="Hiltunen Thoren M."/>
            <person name="Johannesson H."/>
        </authorList>
    </citation>
    <scope>NUCLEOTIDE SEQUENCE</scope>
    <source>
        <strain evidence="4">CBS 118394</strain>
    </source>
</reference>
<dbReference type="AlphaFoldDB" id="A0AAE0MAP9"/>
<feature type="compositionally biased region" description="Polar residues" evidence="2">
    <location>
        <begin position="75"/>
        <end position="88"/>
    </location>
</feature>
<proteinExistence type="inferred from homology"/>
<feature type="compositionally biased region" description="Polar residues" evidence="2">
    <location>
        <begin position="34"/>
        <end position="43"/>
    </location>
</feature>
<evidence type="ECO:0000313" key="5">
    <source>
        <dbReference type="Proteomes" id="UP001283341"/>
    </source>
</evidence>
<comment type="caution">
    <text evidence="4">The sequence shown here is derived from an EMBL/GenBank/DDBJ whole genome shotgun (WGS) entry which is preliminary data.</text>
</comment>
<gene>
    <name evidence="4" type="ORF">B0H66DRAFT_529664</name>
</gene>
<evidence type="ECO:0000256" key="1">
    <source>
        <dbReference type="ARBA" id="ARBA00006854"/>
    </source>
</evidence>
<name>A0AAE0MAP9_9PEZI</name>
<evidence type="ECO:0000313" key="4">
    <source>
        <dbReference type="EMBL" id="KAK3325636.1"/>
    </source>
</evidence>
<keyword evidence="5" id="KW-1185">Reference proteome</keyword>
<feature type="compositionally biased region" description="Polar residues" evidence="2">
    <location>
        <begin position="134"/>
        <end position="146"/>
    </location>
</feature>
<reference evidence="4" key="2">
    <citation type="submission" date="2023-06" db="EMBL/GenBank/DDBJ databases">
        <authorList>
            <consortium name="Lawrence Berkeley National Laboratory"/>
            <person name="Haridas S."/>
            <person name="Hensen N."/>
            <person name="Bonometti L."/>
            <person name="Westerberg I."/>
            <person name="Brannstrom I.O."/>
            <person name="Guillou S."/>
            <person name="Cros-Aarteil S."/>
            <person name="Calhoun S."/>
            <person name="Kuo A."/>
            <person name="Mondo S."/>
            <person name="Pangilinan J."/>
            <person name="Riley R."/>
            <person name="Labutti K."/>
            <person name="Andreopoulos B."/>
            <person name="Lipzen A."/>
            <person name="Chen C."/>
            <person name="Yanf M."/>
            <person name="Daum C."/>
            <person name="Ng V."/>
            <person name="Clum A."/>
            <person name="Steindorff A."/>
            <person name="Ohm R."/>
            <person name="Martin F."/>
            <person name="Silar P."/>
            <person name="Natvig D."/>
            <person name="Lalanne C."/>
            <person name="Gautier V."/>
            <person name="Ament-Velasquez S.L."/>
            <person name="Kruys A."/>
            <person name="Hutchinson M.I."/>
            <person name="Powell A.J."/>
            <person name="Barry K."/>
            <person name="Miller A.N."/>
            <person name="Grigoriev I.V."/>
            <person name="Debuchy R."/>
            <person name="Gladieux P."/>
            <person name="Thoren M.H."/>
            <person name="Johannesson H."/>
        </authorList>
    </citation>
    <scope>NUCLEOTIDE SEQUENCE</scope>
    <source>
        <strain evidence="4">CBS 118394</strain>
    </source>
</reference>
<sequence length="849" mass="92810">MAALSEYDFDYTFPPKPRARTYGKAGGRLGIHGATTSRTIRNGASTEASAAAPIVATSPSPPASPEPRARPRIVASSNNKGKLTNQRSGRAANPKLPYEVQSQPLPGRGDVDQKTKKRKLVRSQSEKKERASGAYSTPDSSPSGAQSPPIKKREEVPRSVPAPKAPPRSRSTPEKDEEMIDAVSQGMPFSAKTSRALDNLSLRSGTAEKPKHQIPLRLSQPYPPQPRSALTKSTLKKRPSPEPGPTSSKTKVNAGQVPKKRRLIDALVAQADSSSSEDEQEQEPSCQETTMSRNRQSPVFQSSSPPPPSSVLSKPRAVVRPVHTTKKTGPKFIYNQQRTMLTEEDTLFGSGGLAGIDEEPSNGPLFNFGRMTKSSAVNAFSFMDEDDETVNTGAVRSIHELRQAGANSRVADEMDDILDRIGSPSSGKPSSLRRGALLELAQKIKEKEFRRQFRNHSSDGGLFKSLTEEADVVSGYCIVAILTTLLASSVSTHLVQQVQENGLSSLLSRLLREKTDIALLAKDRTQNVSRNGQTTLTTIKSSILQLPIWEPISPSSLSPRTLALKSLDLILRQSTPSGDEIFTTEVTDRLFSILSSGGSNDVSWDFPAQQASSDFYLALYVLEGHSIHAMQSRHSSRWTSRYLPAVADILQIAVRRPAAAFNDLESLTLRITINMTNNNAEACRLFVEKEMLRGLAESACGAFEVFLNSMRGDTFLPKVHEAIIMMLGVMINFCVYYPPASQSLEESGDAAGSPLSRLIQVFADNHLKTSDADSMEKTQLNVALGYLSVLLGYLCLSYTIRRQFVAAQPKKNSQPLLDSINEFIELHHKVDAEFAALVRLKNLVDQLQT</sequence>
<dbReference type="Gene3D" id="1.25.10.10">
    <property type="entry name" value="Leucine-rich Repeat Variant"/>
    <property type="match status" value="1"/>
</dbReference>
<feature type="compositionally biased region" description="Low complexity" evidence="2">
    <location>
        <begin position="44"/>
        <end position="58"/>
    </location>
</feature>
<evidence type="ECO:0000256" key="2">
    <source>
        <dbReference type="SAM" id="MobiDB-lite"/>
    </source>
</evidence>
<dbReference type="PANTHER" id="PTHR22100:SF13">
    <property type="entry name" value="WINGS APART-LIKE PROTEIN HOMOLOG"/>
    <property type="match status" value="1"/>
</dbReference>
<dbReference type="Proteomes" id="UP001283341">
    <property type="component" value="Unassembled WGS sequence"/>
</dbReference>
<dbReference type="PANTHER" id="PTHR22100">
    <property type="entry name" value="WINGS APART-LIKE PROTEIN HOMOLOG"/>
    <property type="match status" value="1"/>
</dbReference>
<dbReference type="EMBL" id="JAUEDM010000002">
    <property type="protein sequence ID" value="KAK3325636.1"/>
    <property type="molecule type" value="Genomic_DNA"/>
</dbReference>
<comment type="similarity">
    <text evidence="1">Belongs to the WAPL family.</text>
</comment>